<keyword evidence="3" id="KW-1185">Reference proteome</keyword>
<dbReference type="RefSeq" id="WP_275823948.1">
    <property type="nucleotide sequence ID" value="NZ_JARHUD010000010.1"/>
</dbReference>
<dbReference type="EMBL" id="JARHUD010000010">
    <property type="protein sequence ID" value="MDF2097168.1"/>
    <property type="molecule type" value="Genomic_DNA"/>
</dbReference>
<name>A0ABT5YQC2_9PROT</name>
<evidence type="ECO:0000256" key="1">
    <source>
        <dbReference type="SAM" id="MobiDB-lite"/>
    </source>
</evidence>
<evidence type="ECO:0000313" key="2">
    <source>
        <dbReference type="EMBL" id="MDF2097168.1"/>
    </source>
</evidence>
<reference evidence="2 3" key="1">
    <citation type="submission" date="2023-03" db="EMBL/GenBank/DDBJ databases">
        <title>Fodinicurvata sp. CAU 1616 isolated from sea sendiment.</title>
        <authorList>
            <person name="Kim W."/>
        </authorList>
    </citation>
    <scope>NUCLEOTIDE SEQUENCE [LARGE SCALE GENOMIC DNA]</scope>
    <source>
        <strain evidence="2 3">CAU 1616</strain>
    </source>
</reference>
<comment type="caution">
    <text evidence="2">The sequence shown here is derived from an EMBL/GenBank/DDBJ whole genome shotgun (WGS) entry which is preliminary data.</text>
</comment>
<proteinExistence type="predicted"/>
<evidence type="ECO:0000313" key="3">
    <source>
        <dbReference type="Proteomes" id="UP001215503"/>
    </source>
</evidence>
<gene>
    <name evidence="2" type="ORF">P2G67_14395</name>
</gene>
<sequence>MRSYEGQLSDNRPIKRTREEKQRQLAELEQQRAALKQHAAPALRQAMDKRIADLKEELSRPPEPSRREQRQRDGEGRPRRERREGGAPGRPRR</sequence>
<dbReference type="Proteomes" id="UP001215503">
    <property type="component" value="Unassembled WGS sequence"/>
</dbReference>
<feature type="compositionally biased region" description="Polar residues" evidence="1">
    <location>
        <begin position="1"/>
        <end position="10"/>
    </location>
</feature>
<feature type="compositionally biased region" description="Basic and acidic residues" evidence="1">
    <location>
        <begin position="46"/>
        <end position="85"/>
    </location>
</feature>
<protein>
    <submittedName>
        <fullName evidence="2">Uncharacterized protein</fullName>
    </submittedName>
</protein>
<feature type="compositionally biased region" description="Basic and acidic residues" evidence="1">
    <location>
        <begin position="12"/>
        <end position="30"/>
    </location>
</feature>
<feature type="region of interest" description="Disordered" evidence="1">
    <location>
        <begin position="1"/>
        <end position="93"/>
    </location>
</feature>
<accession>A0ABT5YQC2</accession>
<organism evidence="2 3">
    <name type="scientific">Aquibaculum arenosum</name>
    <dbReference type="NCBI Taxonomy" id="3032591"/>
    <lineage>
        <taxon>Bacteria</taxon>
        <taxon>Pseudomonadati</taxon>
        <taxon>Pseudomonadota</taxon>
        <taxon>Alphaproteobacteria</taxon>
        <taxon>Rhodospirillales</taxon>
        <taxon>Rhodovibrionaceae</taxon>
        <taxon>Aquibaculum</taxon>
    </lineage>
</organism>